<keyword evidence="3" id="KW-1185">Reference proteome</keyword>
<accession>A0AAQ1JNG5</accession>
<dbReference type="InterPro" id="IPR010699">
    <property type="entry name" value="DUF1275"/>
</dbReference>
<dbReference type="AlphaFoldDB" id="A0AAQ1JNG5"/>
<feature type="transmembrane region" description="Helical" evidence="1">
    <location>
        <begin position="12"/>
        <end position="31"/>
    </location>
</feature>
<dbReference type="PANTHER" id="PTHR37314">
    <property type="entry name" value="SLR0142 PROTEIN"/>
    <property type="match status" value="1"/>
</dbReference>
<evidence type="ECO:0000313" key="3">
    <source>
        <dbReference type="Proteomes" id="UP000243518"/>
    </source>
</evidence>
<evidence type="ECO:0000256" key="1">
    <source>
        <dbReference type="SAM" id="Phobius"/>
    </source>
</evidence>
<comment type="caution">
    <text evidence="2">The sequence shown here is derived from an EMBL/GenBank/DDBJ whole genome shotgun (WGS) entry which is preliminary data.</text>
</comment>
<keyword evidence="1" id="KW-0812">Transmembrane</keyword>
<organism evidence="2 3">
    <name type="scientific">Halopseudomonas aestusnigri</name>
    <dbReference type="NCBI Taxonomy" id="857252"/>
    <lineage>
        <taxon>Bacteria</taxon>
        <taxon>Pseudomonadati</taxon>
        <taxon>Pseudomonadota</taxon>
        <taxon>Gammaproteobacteria</taxon>
        <taxon>Pseudomonadales</taxon>
        <taxon>Pseudomonadaceae</taxon>
        <taxon>Halopseudomonas</taxon>
    </lineage>
</organism>
<dbReference type="PANTHER" id="PTHR37314:SF4">
    <property type="entry name" value="UPF0700 TRANSMEMBRANE PROTEIN YOAK"/>
    <property type="match status" value="1"/>
</dbReference>
<reference evidence="2 3" key="1">
    <citation type="submission" date="2016-10" db="EMBL/GenBank/DDBJ databases">
        <authorList>
            <person name="Varghese N."/>
            <person name="Submissions S."/>
        </authorList>
    </citation>
    <scope>NUCLEOTIDE SEQUENCE [LARGE SCALE GENOMIC DNA]</scope>
    <source>
        <strain evidence="2 3">CECT 8317</strain>
    </source>
</reference>
<sequence length="224" mass="23439">MISRLPSWIEAGAFTLALMAGVVNAVGLLGFSHQAVSHLTGTSTLLGVGLTHLQSAEVLHLLLVLLSFVLGAAFSGLFIGSSALEHGRRYGVALLVEALLLVLAMFALQGNSLAGHYLASAACGLQNAMVTTYSGAIIRTTHVSGIFTDLGVMLGARLRGVPMDRRKATLFLLLIGGFILGGTVGALGFGQWQFRALLVPAGMAVVLALVYQLWVVRRAVQKTG</sequence>
<feature type="transmembrane region" description="Helical" evidence="1">
    <location>
        <begin position="196"/>
        <end position="216"/>
    </location>
</feature>
<name>A0AAQ1JNG5_9GAMM</name>
<protein>
    <submittedName>
        <fullName evidence="2">Uncharacterized membrane protein YoaK, UPF0700 family</fullName>
    </submittedName>
</protein>
<feature type="transmembrane region" description="Helical" evidence="1">
    <location>
        <begin position="136"/>
        <end position="156"/>
    </location>
</feature>
<keyword evidence="1" id="KW-0472">Membrane</keyword>
<gene>
    <name evidence="2" type="ORF">SAMN05216586_101190</name>
</gene>
<dbReference type="Pfam" id="PF06912">
    <property type="entry name" value="DUF1275"/>
    <property type="match status" value="1"/>
</dbReference>
<feature type="transmembrane region" description="Helical" evidence="1">
    <location>
        <begin position="168"/>
        <end position="190"/>
    </location>
</feature>
<proteinExistence type="predicted"/>
<evidence type="ECO:0000313" key="2">
    <source>
        <dbReference type="EMBL" id="SEF49625.1"/>
    </source>
</evidence>
<keyword evidence="1" id="KW-1133">Transmembrane helix</keyword>
<feature type="transmembrane region" description="Helical" evidence="1">
    <location>
        <begin position="58"/>
        <end position="78"/>
    </location>
</feature>
<feature type="transmembrane region" description="Helical" evidence="1">
    <location>
        <begin position="90"/>
        <end position="108"/>
    </location>
</feature>
<dbReference type="Proteomes" id="UP000243518">
    <property type="component" value="Unassembled WGS sequence"/>
</dbReference>
<dbReference type="EMBL" id="FNVE01000001">
    <property type="protein sequence ID" value="SEF49625.1"/>
    <property type="molecule type" value="Genomic_DNA"/>
</dbReference>
<dbReference type="RefSeq" id="WP_088273304.1">
    <property type="nucleotide sequence ID" value="NZ_FNVE01000001.1"/>
</dbReference>